<gene>
    <name evidence="6" type="primary">LOC112046382</name>
</gene>
<dbReference type="OrthoDB" id="10069414at2759"/>
<proteinExistence type="predicted"/>
<dbReference type="Proteomes" id="UP001652582">
    <property type="component" value="Chromosome 17"/>
</dbReference>
<name>A0A6J1N710_BICAN</name>
<dbReference type="PROSITE" id="PS00028">
    <property type="entry name" value="ZINC_FINGER_C2H2_1"/>
    <property type="match status" value="1"/>
</dbReference>
<feature type="compositionally biased region" description="Acidic residues" evidence="2">
    <location>
        <begin position="610"/>
        <end position="619"/>
    </location>
</feature>
<keyword evidence="1" id="KW-0862">Zinc</keyword>
<organism evidence="5 6">
    <name type="scientific">Bicyclus anynana</name>
    <name type="common">Squinting bush brown butterfly</name>
    <dbReference type="NCBI Taxonomy" id="110368"/>
    <lineage>
        <taxon>Eukaryota</taxon>
        <taxon>Metazoa</taxon>
        <taxon>Ecdysozoa</taxon>
        <taxon>Arthropoda</taxon>
        <taxon>Hexapoda</taxon>
        <taxon>Insecta</taxon>
        <taxon>Pterygota</taxon>
        <taxon>Neoptera</taxon>
        <taxon>Endopterygota</taxon>
        <taxon>Lepidoptera</taxon>
        <taxon>Glossata</taxon>
        <taxon>Ditrysia</taxon>
        <taxon>Papilionoidea</taxon>
        <taxon>Nymphalidae</taxon>
        <taxon>Satyrinae</taxon>
        <taxon>Satyrini</taxon>
        <taxon>Mycalesina</taxon>
        <taxon>Bicyclus</taxon>
    </lineage>
</organism>
<feature type="domain" description="C2H2-type" evidence="4">
    <location>
        <begin position="577"/>
        <end position="605"/>
    </location>
</feature>
<dbReference type="Gene3D" id="3.30.710.10">
    <property type="entry name" value="Potassium Channel Kv1.1, Chain A"/>
    <property type="match status" value="1"/>
</dbReference>
<dbReference type="RefSeq" id="XP_023938781.2">
    <property type="nucleotide sequence ID" value="XM_024083013.2"/>
</dbReference>
<evidence type="ECO:0000256" key="1">
    <source>
        <dbReference type="PROSITE-ProRule" id="PRU00042"/>
    </source>
</evidence>
<feature type="region of interest" description="Disordered" evidence="2">
    <location>
        <begin position="1323"/>
        <end position="1385"/>
    </location>
</feature>
<feature type="region of interest" description="Disordered" evidence="2">
    <location>
        <begin position="610"/>
        <end position="629"/>
    </location>
</feature>
<dbReference type="InterPro" id="IPR000210">
    <property type="entry name" value="BTB/POZ_dom"/>
</dbReference>
<keyword evidence="1" id="KW-0479">Metal-binding</keyword>
<dbReference type="PROSITE" id="PS50157">
    <property type="entry name" value="ZINC_FINGER_C2H2_2"/>
    <property type="match status" value="1"/>
</dbReference>
<evidence type="ECO:0000256" key="2">
    <source>
        <dbReference type="SAM" id="MobiDB-lite"/>
    </source>
</evidence>
<evidence type="ECO:0000259" key="4">
    <source>
        <dbReference type="PROSITE" id="PS50157"/>
    </source>
</evidence>
<evidence type="ECO:0000313" key="5">
    <source>
        <dbReference type="Proteomes" id="UP001652582"/>
    </source>
</evidence>
<feature type="region of interest" description="Disordered" evidence="2">
    <location>
        <begin position="394"/>
        <end position="419"/>
    </location>
</feature>
<dbReference type="SMART" id="SM00225">
    <property type="entry name" value="BTB"/>
    <property type="match status" value="1"/>
</dbReference>
<dbReference type="GO" id="GO:0008270">
    <property type="term" value="F:zinc ion binding"/>
    <property type="evidence" value="ECO:0007669"/>
    <property type="project" value="UniProtKB-KW"/>
</dbReference>
<keyword evidence="1" id="KW-0863">Zinc-finger</keyword>
<accession>A0A6J1N710</accession>
<keyword evidence="5" id="KW-1185">Reference proteome</keyword>
<feature type="compositionally biased region" description="Polar residues" evidence="2">
    <location>
        <begin position="1331"/>
        <end position="1360"/>
    </location>
</feature>
<dbReference type="SUPFAM" id="SSF54695">
    <property type="entry name" value="POZ domain"/>
    <property type="match status" value="1"/>
</dbReference>
<dbReference type="GeneID" id="112046382"/>
<dbReference type="InterPro" id="IPR013087">
    <property type="entry name" value="Znf_C2H2_type"/>
</dbReference>
<feature type="compositionally biased region" description="Basic and acidic residues" evidence="2">
    <location>
        <begin position="1361"/>
        <end position="1373"/>
    </location>
</feature>
<protein>
    <submittedName>
        <fullName evidence="6">Uncharacterized protein LOC112046382</fullName>
    </submittedName>
</protein>
<dbReference type="Pfam" id="PF00651">
    <property type="entry name" value="BTB"/>
    <property type="match status" value="1"/>
</dbReference>
<sequence length="1385" mass="155859">MSDARQVKVDNWGIYFLQRLKHFFNRTDYCDLTLQFQDNAQLKVHRLVLSACTEYFELLERTCEMYEDCLVMPDDLQADVVVPIINFMYTGQLEFKQDLLEKLYQTSLIMNLPILTKLLDAHRPQKKQPPAKPAFSSSNSFYGKRYSKPGRAMPIASGSGSKRSFSSAFDNTEFQTELHKMKKPNTDMFSKAECIVKNGDTPNYQFPVFSNKTKFTMKEPRPTRYELPEELDEEHLFDNSFTSISYGSKPLMTHPETSTKQYCSKRINLFDEGSSSSRFMRVSANDVVECRKISSHENIFLDSLGDSMQDDSMGPFQSTSQHIKEETKDTSQLFDQILENKPSKITIETKNNAQAQNLDHAKIISEVLKKYPHLVKNNKNIKLKILNTTKTKKSNVSSEEKLKSKSETPTEEKSKPYQAPDFTYQSDVINSKEAAKLIALGAENTTGPWICLICGTPGKALHFTSYFNFRKHLVEVHNEKPIPTMCEYCGIKSLKRNYLVHHKLTKHGITPPAAYTFPKCNHCDYIALNEALLVKHKSNHNNIMYKCLKYNVPSSPVAQKNTKKYLNQSTDKKIGNLQCVFCLRTFQRLHNLYAHLKTNHKEAAKTEGLIDDSEDEQEEEKISPNLKINSNESSDNIVKVEVPVTFDNTYEDVDEQYQIEQKPDGSICVSTKKPRVLLPSAKNKILNLGFGSPQQSVSSVTHPQKTESMHNTAIIRNEIPQNTYQSNPRSTSTQETVVIDNEEYILQNNQLFSKKGNSASGYLVHSANEAELQTIMPTTSVEYNIPNSNPERKMFIKKSTHMNQPYQIVVSSEEEYKALMNSNQSLLYDEGQPNQTLCELEAPDNSSLATGAIDLDNTQPNDMMIIPDYHMNVPVTVAADNSNIVVVYSHPLEDQSKQFSIITTQGEFVQSSSLMTQNYDTGTTCPPVVTPHTAIENTWQSNIHATINKLPITSTADIQTTVVGESLTVEPIENIQNNSLDELAEVQLNTTRPVTLEVAQTETCINSFNDSSVITTNTQQCVSQPICQPNDVVTIADPIVLSNMQQQVQIQSLPSTNLDQIASISSYSQTSVDTPEEQNTISHEVTSNYHDQSSTVNTIDQQTTLTHDIVTTYQEVEPVVVEEILYQNNNGMSSTQVTTESNETCESILDDADTQVNNIQDSTQENQQLGDHIKVTLVEDEETIENIARDIDESRNASVKEGECTGQSKNEITLTEIAKEQIQNLTSEWSEDEADIILTEQSDVPNANSELQNDNTSELGEESIENIQKEVNKQIAGVVVATVPNDSKAPQTKASDHVAVESQEKISSLLNDWDDNDSQEEIKAATDTDNDNPQSSNIATQDENISTVDNNATTETVDTSEVNKDDNIKRLVSDWDEDDEEENKD</sequence>
<evidence type="ECO:0000259" key="3">
    <source>
        <dbReference type="PROSITE" id="PS50097"/>
    </source>
</evidence>
<feature type="compositionally biased region" description="Acidic residues" evidence="2">
    <location>
        <begin position="1374"/>
        <end position="1385"/>
    </location>
</feature>
<reference evidence="6" key="1">
    <citation type="submission" date="2025-08" db="UniProtKB">
        <authorList>
            <consortium name="RefSeq"/>
        </authorList>
    </citation>
    <scope>IDENTIFICATION</scope>
</reference>
<dbReference type="SMART" id="SM00355">
    <property type="entry name" value="ZnF_C2H2"/>
    <property type="match status" value="4"/>
</dbReference>
<dbReference type="KEGG" id="bany:112046382"/>
<dbReference type="PROSITE" id="PS50097">
    <property type="entry name" value="BTB"/>
    <property type="match status" value="1"/>
</dbReference>
<dbReference type="InterPro" id="IPR011333">
    <property type="entry name" value="SKP1/BTB/POZ_sf"/>
</dbReference>
<evidence type="ECO:0000313" key="6">
    <source>
        <dbReference type="RefSeq" id="XP_023938781.2"/>
    </source>
</evidence>
<feature type="domain" description="BTB" evidence="3">
    <location>
        <begin position="30"/>
        <end position="97"/>
    </location>
</feature>
<feature type="compositionally biased region" description="Basic and acidic residues" evidence="2">
    <location>
        <begin position="398"/>
        <end position="415"/>
    </location>
</feature>